<protein>
    <submittedName>
        <fullName evidence="2">Uncharacterized protein</fullName>
    </submittedName>
</protein>
<evidence type="ECO:0000313" key="2">
    <source>
        <dbReference type="EMBL" id="KAA1253377.1"/>
    </source>
</evidence>
<evidence type="ECO:0000313" key="3">
    <source>
        <dbReference type="Proteomes" id="UP000323225"/>
    </source>
</evidence>
<evidence type="ECO:0000256" key="1">
    <source>
        <dbReference type="SAM" id="Phobius"/>
    </source>
</evidence>
<accession>A0A5Q6PES8</accession>
<organism evidence="2 3">
    <name type="scientific">Vibrio cholerae</name>
    <dbReference type="NCBI Taxonomy" id="666"/>
    <lineage>
        <taxon>Bacteria</taxon>
        <taxon>Pseudomonadati</taxon>
        <taxon>Pseudomonadota</taxon>
        <taxon>Gammaproteobacteria</taxon>
        <taxon>Vibrionales</taxon>
        <taxon>Vibrionaceae</taxon>
        <taxon>Vibrio</taxon>
    </lineage>
</organism>
<gene>
    <name evidence="2" type="ORF">F0M16_17750</name>
</gene>
<keyword evidence="1" id="KW-0472">Membrane</keyword>
<proteinExistence type="predicted"/>
<feature type="transmembrane region" description="Helical" evidence="1">
    <location>
        <begin position="36"/>
        <end position="60"/>
    </location>
</feature>
<keyword evidence="1" id="KW-1133">Transmembrane helix</keyword>
<feature type="transmembrane region" description="Helical" evidence="1">
    <location>
        <begin position="72"/>
        <end position="91"/>
    </location>
</feature>
<sequence length="173" mass="19505">MNIDLMDELSKFKGFDQDIILRSKARNAAVHQRNAAISLALVFLPAGFFVTFAHIFSVLVSTKHFTDVTNPLAVGVQVALIIALIQAIRYVKNSLQNYKVNFKDHVDAINHLHKLVMQPLSRKKLLEVAEATHDDPMKVRAIKVAYALPMKEYKYKENIVIHALKLANTKNNG</sequence>
<name>A0A5Q6PES8_VIBCL</name>
<comment type="caution">
    <text evidence="2">The sequence shown here is derived from an EMBL/GenBank/DDBJ whole genome shotgun (WGS) entry which is preliminary data.</text>
</comment>
<dbReference type="AlphaFoldDB" id="A0A5Q6PES8"/>
<dbReference type="Proteomes" id="UP000323225">
    <property type="component" value="Unassembled WGS sequence"/>
</dbReference>
<dbReference type="EMBL" id="VUAA01000022">
    <property type="protein sequence ID" value="KAA1253377.1"/>
    <property type="molecule type" value="Genomic_DNA"/>
</dbReference>
<keyword evidence="1" id="KW-0812">Transmembrane</keyword>
<reference evidence="2 3" key="1">
    <citation type="submission" date="2019-09" db="EMBL/GenBank/DDBJ databases">
        <authorList>
            <person name="Kritzky A."/>
            <person name="Schelkanova E.Y."/>
            <person name="Alkhova Z.V."/>
            <person name="Smirnova N.I."/>
        </authorList>
    </citation>
    <scope>NUCLEOTIDE SEQUENCE [LARGE SCALE GENOMIC DNA]</scope>
    <source>
        <strain evidence="2 3">M1526</strain>
    </source>
</reference>